<keyword evidence="6" id="KW-0677">Repeat</keyword>
<evidence type="ECO:0000313" key="11">
    <source>
        <dbReference type="EMBL" id="KAJ1209703.1"/>
    </source>
</evidence>
<dbReference type="GO" id="GO:0005615">
    <property type="term" value="C:extracellular space"/>
    <property type="evidence" value="ECO:0007669"/>
    <property type="project" value="TreeGrafter"/>
</dbReference>
<evidence type="ECO:0000256" key="9">
    <source>
        <dbReference type="SAM" id="Phobius"/>
    </source>
</evidence>
<comment type="caution">
    <text evidence="11">The sequence shown here is derived from an EMBL/GenBank/DDBJ whole genome shotgun (WGS) entry which is preliminary data.</text>
</comment>
<feature type="non-terminal residue" evidence="11">
    <location>
        <position position="1"/>
    </location>
</feature>
<keyword evidence="3" id="KW-0433">Leucine-rich repeat</keyword>
<evidence type="ECO:0000256" key="4">
    <source>
        <dbReference type="ARBA" id="ARBA00022692"/>
    </source>
</evidence>
<keyword evidence="8 9" id="KW-0472">Membrane</keyword>
<keyword evidence="7 9" id="KW-1133">Transmembrane helix</keyword>
<comment type="subcellular location">
    <subcellularLocation>
        <location evidence="1">Cell membrane</location>
    </subcellularLocation>
</comment>
<dbReference type="InterPro" id="IPR026906">
    <property type="entry name" value="LRR_5"/>
</dbReference>
<reference evidence="11" key="1">
    <citation type="journal article" date="2022" name="bioRxiv">
        <title>Sequencing and chromosome-scale assembly of the giantPleurodeles waltlgenome.</title>
        <authorList>
            <person name="Brown T."/>
            <person name="Elewa A."/>
            <person name="Iarovenko S."/>
            <person name="Subramanian E."/>
            <person name="Araus A.J."/>
            <person name="Petzold A."/>
            <person name="Susuki M."/>
            <person name="Suzuki K.-i.T."/>
            <person name="Hayashi T."/>
            <person name="Toyoda A."/>
            <person name="Oliveira C."/>
            <person name="Osipova E."/>
            <person name="Leigh N.D."/>
            <person name="Simon A."/>
            <person name="Yun M.H."/>
        </authorList>
    </citation>
    <scope>NUCLEOTIDE SEQUENCE</scope>
    <source>
        <strain evidence="11">20211129_DDA</strain>
        <tissue evidence="11">Liver</tissue>
    </source>
</reference>
<sequence>GSTPRTIGEIARFADPNATTRSQSNVDIKDRAMDELLDSVCSVRRVLCFLLLLIPKEICACPSVCQLCTGKQATCRSVGLTTVPKTFPISTKLLYLSGNNISELNLNEFRNLEQLAVLYMDNAGLCDVRPKAFFTLKRLYYLHLNNNHIKYLNPGIFDGLHNLNYLYMHYNQISVIPKRLFCNLVAVRYLNLQGNHLTTLGKRTFFGMTSLHTLNLANNKITKISNSAFLRLLKLEQLHLDYNNLTLIPSKTFKSLKILKWLFLSNNPIESIHPLAFKGLDGLQYLFLERAKIKHISNDAFVGLKNLNHLVLSNNELDTITSKMFRFMHQLRSLQVDRNKIASIDESAFENVGAFLKVLNLAHNNLTGLEPEVLKPLISLSLLQASYNPWVCACSLIGLYNWLRSSSFTVNIYCQNPPNLCGRPLRNIKRAEFENCSSATSEPSREFESTSTNVSAVMAWFEFQKHNSSSYQPPEGHVMPKIPLTLKPPTALGHFDKYNGINSLKTTTATLVHIPAHVVPANFTSKAQNTFSQESASVSLKSGQSCQEQFDKLNQAFDILLGIVVVACVVIMGLIIKVVQ</sequence>
<keyword evidence="5" id="KW-0732">Signal</keyword>
<dbReference type="AlphaFoldDB" id="A0AAV7W6U7"/>
<feature type="transmembrane region" description="Helical" evidence="9">
    <location>
        <begin position="559"/>
        <end position="579"/>
    </location>
</feature>
<evidence type="ECO:0000256" key="8">
    <source>
        <dbReference type="ARBA" id="ARBA00023136"/>
    </source>
</evidence>
<evidence type="ECO:0000259" key="10">
    <source>
        <dbReference type="SMART" id="SM00082"/>
    </source>
</evidence>
<evidence type="ECO:0000256" key="3">
    <source>
        <dbReference type="ARBA" id="ARBA00022614"/>
    </source>
</evidence>
<dbReference type="Pfam" id="PF00560">
    <property type="entry name" value="LRR_1"/>
    <property type="match status" value="2"/>
</dbReference>
<feature type="non-terminal residue" evidence="11">
    <location>
        <position position="580"/>
    </location>
</feature>
<dbReference type="InterPro" id="IPR001611">
    <property type="entry name" value="Leu-rich_rpt"/>
</dbReference>
<dbReference type="InterPro" id="IPR050328">
    <property type="entry name" value="Dev_Immune_Receptor"/>
</dbReference>
<dbReference type="Gene3D" id="3.80.10.10">
    <property type="entry name" value="Ribonuclease Inhibitor"/>
    <property type="match status" value="3"/>
</dbReference>
<dbReference type="PANTHER" id="PTHR24373:SF382">
    <property type="entry name" value="LEUCINE RICH REPEAT CONTAINING 70"/>
    <property type="match status" value="1"/>
</dbReference>
<dbReference type="GO" id="GO:0031012">
    <property type="term" value="C:extracellular matrix"/>
    <property type="evidence" value="ECO:0007669"/>
    <property type="project" value="TreeGrafter"/>
</dbReference>
<evidence type="ECO:0000256" key="2">
    <source>
        <dbReference type="ARBA" id="ARBA00022475"/>
    </source>
</evidence>
<dbReference type="InterPro" id="IPR032675">
    <property type="entry name" value="LRR_dom_sf"/>
</dbReference>
<dbReference type="EMBL" id="JANPWB010000002">
    <property type="protein sequence ID" value="KAJ1209703.1"/>
    <property type="molecule type" value="Genomic_DNA"/>
</dbReference>
<evidence type="ECO:0000256" key="5">
    <source>
        <dbReference type="ARBA" id="ARBA00022729"/>
    </source>
</evidence>
<dbReference type="SMART" id="SM00365">
    <property type="entry name" value="LRR_SD22"/>
    <property type="match status" value="4"/>
</dbReference>
<dbReference type="SUPFAM" id="SSF52058">
    <property type="entry name" value="L domain-like"/>
    <property type="match status" value="1"/>
</dbReference>
<dbReference type="Pfam" id="PF13855">
    <property type="entry name" value="LRR_8"/>
    <property type="match status" value="1"/>
</dbReference>
<evidence type="ECO:0000256" key="6">
    <source>
        <dbReference type="ARBA" id="ARBA00022737"/>
    </source>
</evidence>
<name>A0AAV7W6U7_PLEWA</name>
<evidence type="ECO:0000256" key="7">
    <source>
        <dbReference type="ARBA" id="ARBA00022989"/>
    </source>
</evidence>
<dbReference type="SMART" id="SM00082">
    <property type="entry name" value="LRRCT"/>
    <property type="match status" value="1"/>
</dbReference>
<accession>A0AAV7W6U7</accession>
<keyword evidence="4 9" id="KW-0812">Transmembrane</keyword>
<dbReference type="PANTHER" id="PTHR24373">
    <property type="entry name" value="SLIT RELATED LEUCINE-RICH REPEAT NEURONAL PROTEIN"/>
    <property type="match status" value="1"/>
</dbReference>
<feature type="domain" description="LRRCT" evidence="10">
    <location>
        <begin position="388"/>
        <end position="437"/>
    </location>
</feature>
<dbReference type="SMART" id="SM00369">
    <property type="entry name" value="LRR_TYP"/>
    <property type="match status" value="10"/>
</dbReference>
<keyword evidence="12" id="KW-1185">Reference proteome</keyword>
<dbReference type="Proteomes" id="UP001066276">
    <property type="component" value="Chromosome 1_2"/>
</dbReference>
<evidence type="ECO:0000313" key="12">
    <source>
        <dbReference type="Proteomes" id="UP001066276"/>
    </source>
</evidence>
<dbReference type="PROSITE" id="PS51450">
    <property type="entry name" value="LRR"/>
    <property type="match status" value="4"/>
</dbReference>
<evidence type="ECO:0000256" key="1">
    <source>
        <dbReference type="ARBA" id="ARBA00004236"/>
    </source>
</evidence>
<dbReference type="Pfam" id="PF13306">
    <property type="entry name" value="LRR_5"/>
    <property type="match status" value="1"/>
</dbReference>
<keyword evidence="2" id="KW-1003">Cell membrane</keyword>
<dbReference type="GO" id="GO:0005886">
    <property type="term" value="C:plasma membrane"/>
    <property type="evidence" value="ECO:0007669"/>
    <property type="project" value="UniProtKB-SubCell"/>
</dbReference>
<dbReference type="InterPro" id="IPR000483">
    <property type="entry name" value="Cys-rich_flank_reg_C"/>
</dbReference>
<protein>
    <recommendedName>
        <fullName evidence="10">LRRCT domain-containing protein</fullName>
    </recommendedName>
</protein>
<dbReference type="FunFam" id="3.80.10.10:FF:001438">
    <property type="entry name" value="Uncharacterized protein"/>
    <property type="match status" value="1"/>
</dbReference>
<organism evidence="11 12">
    <name type="scientific">Pleurodeles waltl</name>
    <name type="common">Iberian ribbed newt</name>
    <dbReference type="NCBI Taxonomy" id="8319"/>
    <lineage>
        <taxon>Eukaryota</taxon>
        <taxon>Metazoa</taxon>
        <taxon>Chordata</taxon>
        <taxon>Craniata</taxon>
        <taxon>Vertebrata</taxon>
        <taxon>Euteleostomi</taxon>
        <taxon>Amphibia</taxon>
        <taxon>Batrachia</taxon>
        <taxon>Caudata</taxon>
        <taxon>Salamandroidea</taxon>
        <taxon>Salamandridae</taxon>
        <taxon>Pleurodelinae</taxon>
        <taxon>Pleurodeles</taxon>
    </lineage>
</organism>
<gene>
    <name evidence="11" type="ORF">NDU88_005076</name>
</gene>
<dbReference type="InterPro" id="IPR003591">
    <property type="entry name" value="Leu-rich_rpt_typical-subtyp"/>
</dbReference>
<proteinExistence type="predicted"/>
<dbReference type="FunFam" id="3.80.10.10:FF:001367">
    <property type="entry name" value="Leucine-rich repeat-containing protein 70"/>
    <property type="match status" value="1"/>
</dbReference>